<organism evidence="1 2">
    <name type="scientific">Hymenolepis diminuta</name>
    <name type="common">Rat tapeworm</name>
    <dbReference type="NCBI Taxonomy" id="6216"/>
    <lineage>
        <taxon>Eukaryota</taxon>
        <taxon>Metazoa</taxon>
        <taxon>Spiralia</taxon>
        <taxon>Lophotrochozoa</taxon>
        <taxon>Platyhelminthes</taxon>
        <taxon>Cestoda</taxon>
        <taxon>Eucestoda</taxon>
        <taxon>Cyclophyllidea</taxon>
        <taxon>Hymenolepididae</taxon>
        <taxon>Hymenolepis</taxon>
    </lineage>
</organism>
<accession>A0A564YP71</accession>
<proteinExistence type="predicted"/>
<keyword evidence="2" id="KW-1185">Reference proteome</keyword>
<evidence type="ECO:0000313" key="1">
    <source>
        <dbReference type="EMBL" id="VUZ49025.1"/>
    </source>
</evidence>
<dbReference type="EMBL" id="CABIJS010000322">
    <property type="protein sequence ID" value="VUZ49025.1"/>
    <property type="molecule type" value="Genomic_DNA"/>
</dbReference>
<gene>
    <name evidence="1" type="ORF">WMSIL1_LOCUS8328</name>
</gene>
<reference evidence="1 2" key="1">
    <citation type="submission" date="2019-07" db="EMBL/GenBank/DDBJ databases">
        <authorList>
            <person name="Jastrzebski P J."/>
            <person name="Paukszto L."/>
            <person name="Jastrzebski P J."/>
        </authorList>
    </citation>
    <scope>NUCLEOTIDE SEQUENCE [LARGE SCALE GENOMIC DNA]</scope>
    <source>
        <strain evidence="1 2">WMS-il1</strain>
    </source>
</reference>
<evidence type="ECO:0000313" key="2">
    <source>
        <dbReference type="Proteomes" id="UP000321570"/>
    </source>
</evidence>
<dbReference type="AlphaFoldDB" id="A0A564YP71"/>
<protein>
    <submittedName>
        <fullName evidence="1">Uncharacterized protein</fullName>
    </submittedName>
</protein>
<name>A0A564YP71_HYMDI</name>
<sequence length="98" mass="11533">MHFSDRKHSGRSRPVNYERHLICDLSLCRPPGRDNLSFPDRITYTYVNTHANHCISASIQALPFPLAIPGLRSINFTNYFRVLSLLLEEDRRYRLRNM</sequence>
<dbReference type="Proteomes" id="UP000321570">
    <property type="component" value="Unassembled WGS sequence"/>
</dbReference>